<dbReference type="AlphaFoldDB" id="A0A841RNW5"/>
<name>A0A841RNW5_9BACI</name>
<dbReference type="Proteomes" id="UP000572212">
    <property type="component" value="Unassembled WGS sequence"/>
</dbReference>
<dbReference type="RefSeq" id="WP_184250765.1">
    <property type="nucleotide sequence ID" value="NZ_BAAACU010000003.1"/>
</dbReference>
<reference evidence="1 2" key="1">
    <citation type="submission" date="2020-08" db="EMBL/GenBank/DDBJ databases">
        <title>Genomic Encyclopedia of Type Strains, Phase IV (KMG-IV): sequencing the most valuable type-strain genomes for metagenomic binning, comparative biology and taxonomic classification.</title>
        <authorList>
            <person name="Goeker M."/>
        </authorList>
    </citation>
    <scope>NUCLEOTIDE SEQUENCE [LARGE SCALE GENOMIC DNA]</scope>
    <source>
        <strain evidence="1 2">DSM 11805</strain>
    </source>
</reference>
<accession>A0A841RNW5</accession>
<comment type="caution">
    <text evidence="1">The sequence shown here is derived from an EMBL/GenBank/DDBJ whole genome shotgun (WGS) entry which is preliminary data.</text>
</comment>
<keyword evidence="2" id="KW-1185">Reference proteome</keyword>
<sequence>MKYHINFEGKVYPCKAEIFRCPYGEEYHSDNKVELYYKLMEMSHGTHMVRSETALKELRVRNRLKDYSSFGRIMWNTSFPLEVIVATLWEAIMYSKEVNIDPVEMAASIYWEKFEEEAAEVVARGYYNGATIPSYVPDNISTKGWHISQERIKERIEYVGYTYKHTFEDEFSKHHAREVEAILKREYQRFIKYKQYKKGELKLENYGDPYAWIKQDFKKFSHDLNTSKMITQPIFYGNLENAKEAIRNMDNYELLSVFDDYSVTDKEIEENVKEANYFQLEYREDLFSQDFISELKRWYKRNREIYEKWKIYTPNRVLLSMEVAKELDRRTILRQDSVVGMMLAEGLWE</sequence>
<organism evidence="1 2">
    <name type="scientific">Gracilibacillus halotolerans</name>
    <dbReference type="NCBI Taxonomy" id="74386"/>
    <lineage>
        <taxon>Bacteria</taxon>
        <taxon>Bacillati</taxon>
        <taxon>Bacillota</taxon>
        <taxon>Bacilli</taxon>
        <taxon>Bacillales</taxon>
        <taxon>Bacillaceae</taxon>
        <taxon>Gracilibacillus</taxon>
    </lineage>
</organism>
<protein>
    <submittedName>
        <fullName evidence="1">Uncharacterized protein</fullName>
    </submittedName>
</protein>
<evidence type="ECO:0000313" key="1">
    <source>
        <dbReference type="EMBL" id="MBB6514189.1"/>
    </source>
</evidence>
<evidence type="ECO:0000313" key="2">
    <source>
        <dbReference type="Proteomes" id="UP000572212"/>
    </source>
</evidence>
<dbReference type="EMBL" id="JACHON010000025">
    <property type="protein sequence ID" value="MBB6514189.1"/>
    <property type="molecule type" value="Genomic_DNA"/>
</dbReference>
<gene>
    <name evidence="1" type="ORF">GGQ92_003011</name>
</gene>
<proteinExistence type="predicted"/>